<dbReference type="Gene3D" id="1.20.1560.10">
    <property type="entry name" value="ABC transporter type 1, transmembrane domain"/>
    <property type="match status" value="1"/>
</dbReference>
<evidence type="ECO:0000256" key="6">
    <source>
        <dbReference type="ARBA" id="ARBA00022989"/>
    </source>
</evidence>
<protein>
    <submittedName>
        <fullName evidence="13">Peptidase C39</fullName>
    </submittedName>
</protein>
<evidence type="ECO:0000313" key="14">
    <source>
        <dbReference type="Proteomes" id="UP000218831"/>
    </source>
</evidence>
<keyword evidence="4" id="KW-0067">ATP-binding</keyword>
<dbReference type="PROSITE" id="PS50990">
    <property type="entry name" value="PEPTIDASE_C39"/>
    <property type="match status" value="1"/>
</dbReference>
<dbReference type="InterPro" id="IPR011527">
    <property type="entry name" value="ABC1_TM_dom"/>
</dbReference>
<dbReference type="Proteomes" id="UP000218831">
    <property type="component" value="Unassembled WGS sequence"/>
</dbReference>
<dbReference type="SUPFAM" id="SSF52540">
    <property type="entry name" value="P-loop containing nucleoside triphosphate hydrolases"/>
    <property type="match status" value="1"/>
</dbReference>
<dbReference type="Pfam" id="PF00005">
    <property type="entry name" value="ABC_tran"/>
    <property type="match status" value="1"/>
</dbReference>
<keyword evidence="14" id="KW-1185">Reference proteome</keyword>
<proteinExistence type="predicted"/>
<dbReference type="GO" id="GO:0140359">
    <property type="term" value="F:ABC-type transporter activity"/>
    <property type="evidence" value="ECO:0007669"/>
    <property type="project" value="InterPro"/>
</dbReference>
<evidence type="ECO:0000256" key="4">
    <source>
        <dbReference type="ARBA" id="ARBA00022840"/>
    </source>
</evidence>
<dbReference type="GO" id="GO:0015031">
    <property type="term" value="P:protein transport"/>
    <property type="evidence" value="ECO:0007669"/>
    <property type="project" value="UniProtKB-KW"/>
</dbReference>
<keyword evidence="8" id="KW-0080">Bacteriocin transport</keyword>
<dbReference type="CDD" id="cd18570">
    <property type="entry name" value="ABC_6TM_PCAT1_LagD_like"/>
    <property type="match status" value="1"/>
</dbReference>
<feature type="transmembrane region" description="Helical" evidence="9">
    <location>
        <begin position="313"/>
        <end position="331"/>
    </location>
</feature>
<dbReference type="InterPro" id="IPR003439">
    <property type="entry name" value="ABC_transporter-like_ATP-bd"/>
</dbReference>
<dbReference type="InterPro" id="IPR039421">
    <property type="entry name" value="Type_1_exporter"/>
</dbReference>
<feature type="transmembrane region" description="Helical" evidence="9">
    <location>
        <begin position="284"/>
        <end position="307"/>
    </location>
</feature>
<feature type="domain" description="Peptidase C39" evidence="12">
    <location>
        <begin position="19"/>
        <end position="142"/>
    </location>
</feature>
<dbReference type="GO" id="GO:0006508">
    <property type="term" value="P:proteolysis"/>
    <property type="evidence" value="ECO:0007669"/>
    <property type="project" value="InterPro"/>
</dbReference>
<dbReference type="InterPro" id="IPR017871">
    <property type="entry name" value="ABC_transporter-like_CS"/>
</dbReference>
<keyword evidence="6 9" id="KW-1133">Transmembrane helix</keyword>
<reference evidence="13 14" key="1">
    <citation type="submission" date="2017-08" db="EMBL/GenBank/DDBJ databases">
        <title>Aliifodinibius alkalisoli sp. nov., isolated from saline alkaline soil.</title>
        <authorList>
            <person name="Liu D."/>
            <person name="Zhang G."/>
        </authorList>
    </citation>
    <scope>NUCLEOTIDE SEQUENCE [LARGE SCALE GENOMIC DNA]</scope>
    <source>
        <strain evidence="13 14">WN023</strain>
    </source>
</reference>
<dbReference type="Pfam" id="PF00664">
    <property type="entry name" value="ABC_membrane"/>
    <property type="match status" value="1"/>
</dbReference>
<evidence type="ECO:0000256" key="1">
    <source>
        <dbReference type="ARBA" id="ARBA00004651"/>
    </source>
</evidence>
<dbReference type="SMART" id="SM00382">
    <property type="entry name" value="AAA"/>
    <property type="match status" value="1"/>
</dbReference>
<gene>
    <name evidence="13" type="ORF">CK503_13705</name>
</gene>
<keyword evidence="7 9" id="KW-0472">Membrane</keyword>
<keyword evidence="5" id="KW-0653">Protein transport</keyword>
<dbReference type="CDD" id="cd02418">
    <property type="entry name" value="Peptidase_C39B"/>
    <property type="match status" value="1"/>
</dbReference>
<dbReference type="InterPro" id="IPR027417">
    <property type="entry name" value="P-loop_NTPase"/>
</dbReference>
<dbReference type="AlphaFoldDB" id="A0A2A2G812"/>
<dbReference type="OrthoDB" id="9760358at2"/>
<dbReference type="InterPro" id="IPR003593">
    <property type="entry name" value="AAA+_ATPase"/>
</dbReference>
<evidence type="ECO:0000256" key="5">
    <source>
        <dbReference type="ARBA" id="ARBA00022927"/>
    </source>
</evidence>
<dbReference type="EMBL" id="NSKE01000011">
    <property type="protein sequence ID" value="PAU92977.1"/>
    <property type="molecule type" value="Genomic_DNA"/>
</dbReference>
<feature type="domain" description="ABC transmembrane type-1" evidence="11">
    <location>
        <begin position="176"/>
        <end position="456"/>
    </location>
</feature>
<feature type="transmembrane region" description="Helical" evidence="9">
    <location>
        <begin position="173"/>
        <end position="199"/>
    </location>
</feature>
<feature type="transmembrane region" description="Helical" evidence="9">
    <location>
        <begin position="397"/>
        <end position="419"/>
    </location>
</feature>
<sequence>MWDNNSNLKKRAKEAFVRQQDQSDCGVACLLSVINFLGGTSKLERLRELSGTSKQGTTLLGLYQSADKVGLKAEAYEADLENLKKQTDPCILHIVKDERLQHYIIFYGIKDGQFIISDPAEGVKLVSPKEIEKLWKSKALLLLKPGEDFTTVDEKKKYQWQWIKQLTKEDLNILSLALVLGIFVSVLSLATAIFSQKLIDEILPGEDTLKLFVGLGLLAFLLFAKSGLSYVRQLFLIRQSRDFNNRIINTFYSSLLKLPVPFFFNRKTGDLIARMNDTRRLQRTITYIFSEVMIDVLLIIVASVFIMTYSINLGFFVLLSVPLFFLLTWQYNEPILKGQQDVMKAHSANESNYVDTIQGIATIKTGNREPFFSKITKKIYGFFQDQIFDLGKVGIKFTFWADIISAFYMVGVLGISSMLVLQDELLVGALVAIFQMSSQLIPSANRLALTNIRLQEARVAFDRMYEFTSLEPEYNKKPEIKNKLENDKVESIHVSDLSFRFPGRSPLLKDISFAVEKGEMIALLGESGCGKTTMLQILQRFYEPESGSLKINENIGWGELSVKSWRNHLASVPQDIKIFSGTLLDNICLGDVQEEDVEQVIEFCKEYGFSKYFEEFPQQYATILGEEGTNISGGQQQLVALARALYQEPDLLLLDEATSAMDRETEQGMLQMLMESKKEMGIILVTHRIKSVKLADRIYILNEGKITEQGSPQELATGQNLFSRSLEELSV</sequence>
<dbReference type="Gene3D" id="3.40.50.300">
    <property type="entry name" value="P-loop containing nucleotide triphosphate hydrolases"/>
    <property type="match status" value="1"/>
</dbReference>
<dbReference type="PANTHER" id="PTHR24221:SF654">
    <property type="entry name" value="ATP-BINDING CASSETTE SUB-FAMILY B MEMBER 6"/>
    <property type="match status" value="1"/>
</dbReference>
<dbReference type="GO" id="GO:0043213">
    <property type="term" value="P:bacteriocin transport"/>
    <property type="evidence" value="ECO:0007669"/>
    <property type="project" value="UniProtKB-KW"/>
</dbReference>
<evidence type="ECO:0000259" key="10">
    <source>
        <dbReference type="PROSITE" id="PS50893"/>
    </source>
</evidence>
<dbReference type="PANTHER" id="PTHR24221">
    <property type="entry name" value="ATP-BINDING CASSETTE SUB-FAMILY B"/>
    <property type="match status" value="1"/>
</dbReference>
<dbReference type="Pfam" id="PF03412">
    <property type="entry name" value="Peptidase_C39"/>
    <property type="match status" value="1"/>
</dbReference>
<accession>A0A2A2G812</accession>
<evidence type="ECO:0000256" key="2">
    <source>
        <dbReference type="ARBA" id="ARBA00022692"/>
    </source>
</evidence>
<dbReference type="InterPro" id="IPR036640">
    <property type="entry name" value="ABC1_TM_sf"/>
</dbReference>
<evidence type="ECO:0000256" key="8">
    <source>
        <dbReference type="ARBA" id="ARBA00043264"/>
    </source>
</evidence>
<comment type="caution">
    <text evidence="13">The sequence shown here is derived from an EMBL/GenBank/DDBJ whole genome shotgun (WGS) entry which is preliminary data.</text>
</comment>
<dbReference type="PROSITE" id="PS00211">
    <property type="entry name" value="ABC_TRANSPORTER_1"/>
    <property type="match status" value="1"/>
</dbReference>
<keyword evidence="5" id="KW-0813">Transport</keyword>
<comment type="subcellular location">
    <subcellularLocation>
        <location evidence="1">Cell membrane</location>
        <topology evidence="1">Multi-pass membrane protein</topology>
    </subcellularLocation>
</comment>
<dbReference type="PROSITE" id="PS50929">
    <property type="entry name" value="ABC_TM1F"/>
    <property type="match status" value="1"/>
</dbReference>
<dbReference type="GO" id="GO:0034040">
    <property type="term" value="F:ATPase-coupled lipid transmembrane transporter activity"/>
    <property type="evidence" value="ECO:0007669"/>
    <property type="project" value="TreeGrafter"/>
</dbReference>
<dbReference type="GO" id="GO:0008233">
    <property type="term" value="F:peptidase activity"/>
    <property type="evidence" value="ECO:0007669"/>
    <property type="project" value="InterPro"/>
</dbReference>
<evidence type="ECO:0000313" key="13">
    <source>
        <dbReference type="EMBL" id="PAU92977.1"/>
    </source>
</evidence>
<dbReference type="SUPFAM" id="SSF90123">
    <property type="entry name" value="ABC transporter transmembrane region"/>
    <property type="match status" value="1"/>
</dbReference>
<dbReference type="GO" id="GO:0005886">
    <property type="term" value="C:plasma membrane"/>
    <property type="evidence" value="ECO:0007669"/>
    <property type="project" value="UniProtKB-SubCell"/>
</dbReference>
<dbReference type="Gene3D" id="3.90.70.10">
    <property type="entry name" value="Cysteine proteinases"/>
    <property type="match status" value="1"/>
</dbReference>
<keyword evidence="2 9" id="KW-0812">Transmembrane</keyword>
<organism evidence="13 14">
    <name type="scientific">Fodinibius salipaludis</name>
    <dbReference type="NCBI Taxonomy" id="2032627"/>
    <lineage>
        <taxon>Bacteria</taxon>
        <taxon>Pseudomonadati</taxon>
        <taxon>Balneolota</taxon>
        <taxon>Balneolia</taxon>
        <taxon>Balneolales</taxon>
        <taxon>Balneolaceae</taxon>
        <taxon>Fodinibius</taxon>
    </lineage>
</organism>
<dbReference type="RefSeq" id="WP_095607397.1">
    <property type="nucleotide sequence ID" value="NZ_NSKE01000011.1"/>
</dbReference>
<dbReference type="InterPro" id="IPR005074">
    <property type="entry name" value="Peptidase_C39"/>
</dbReference>
<name>A0A2A2G812_9BACT</name>
<dbReference type="PROSITE" id="PS50893">
    <property type="entry name" value="ABC_TRANSPORTER_2"/>
    <property type="match status" value="1"/>
</dbReference>
<evidence type="ECO:0000256" key="3">
    <source>
        <dbReference type="ARBA" id="ARBA00022741"/>
    </source>
</evidence>
<dbReference type="GO" id="GO:0005524">
    <property type="term" value="F:ATP binding"/>
    <property type="evidence" value="ECO:0007669"/>
    <property type="project" value="UniProtKB-KW"/>
</dbReference>
<evidence type="ECO:0000259" key="11">
    <source>
        <dbReference type="PROSITE" id="PS50929"/>
    </source>
</evidence>
<evidence type="ECO:0000256" key="7">
    <source>
        <dbReference type="ARBA" id="ARBA00023136"/>
    </source>
</evidence>
<keyword evidence="3" id="KW-0547">Nucleotide-binding</keyword>
<dbReference type="GO" id="GO:0016887">
    <property type="term" value="F:ATP hydrolysis activity"/>
    <property type="evidence" value="ECO:0007669"/>
    <property type="project" value="InterPro"/>
</dbReference>
<evidence type="ECO:0000256" key="9">
    <source>
        <dbReference type="SAM" id="Phobius"/>
    </source>
</evidence>
<feature type="transmembrane region" description="Helical" evidence="9">
    <location>
        <begin position="211"/>
        <end position="231"/>
    </location>
</feature>
<evidence type="ECO:0000259" key="12">
    <source>
        <dbReference type="PROSITE" id="PS50990"/>
    </source>
</evidence>
<feature type="domain" description="ABC transporter" evidence="10">
    <location>
        <begin position="492"/>
        <end position="728"/>
    </location>
</feature>